<evidence type="ECO:0000259" key="3">
    <source>
        <dbReference type="PROSITE" id="PS50110"/>
    </source>
</evidence>
<evidence type="ECO:0000313" key="4">
    <source>
        <dbReference type="EMBL" id="SNY60342.1"/>
    </source>
</evidence>
<dbReference type="PANTHER" id="PTHR44591">
    <property type="entry name" value="STRESS RESPONSE REGULATOR PROTEIN 1"/>
    <property type="match status" value="1"/>
</dbReference>
<gene>
    <name evidence="4" type="ORF">SAMN06297280_0066</name>
</gene>
<organism evidence="4 5">
    <name type="scientific">Arsukibacterium tuosuense</name>
    <dbReference type="NCBI Taxonomy" id="1323745"/>
    <lineage>
        <taxon>Bacteria</taxon>
        <taxon>Pseudomonadati</taxon>
        <taxon>Pseudomonadota</taxon>
        <taxon>Gammaproteobacteria</taxon>
        <taxon>Chromatiales</taxon>
        <taxon>Chromatiaceae</taxon>
        <taxon>Arsukibacterium</taxon>
    </lineage>
</organism>
<dbReference type="EMBL" id="OBEB01000010">
    <property type="protein sequence ID" value="SNY60342.1"/>
    <property type="molecule type" value="Genomic_DNA"/>
</dbReference>
<proteinExistence type="predicted"/>
<dbReference type="SMART" id="SM00448">
    <property type="entry name" value="REC"/>
    <property type="match status" value="1"/>
</dbReference>
<sequence>MPIPVTIADDSLMSRKAVRRALPPEWDVDITEACNGKEALLAVESGKAEVLFLDLTMPELDGFGVLQYLHEHHAKTVVIVISADIQPEAKRLVDALGAFRFLHKPLQAQQLRETLFEVGLI</sequence>
<evidence type="ECO:0000256" key="1">
    <source>
        <dbReference type="ARBA" id="ARBA00022553"/>
    </source>
</evidence>
<dbReference type="InterPro" id="IPR050595">
    <property type="entry name" value="Bact_response_regulator"/>
</dbReference>
<reference evidence="5" key="1">
    <citation type="submission" date="2017-09" db="EMBL/GenBank/DDBJ databases">
        <authorList>
            <person name="Varghese N."/>
            <person name="Submissions S."/>
        </authorList>
    </citation>
    <scope>NUCLEOTIDE SEQUENCE [LARGE SCALE GENOMIC DNA]</scope>
    <source>
        <strain evidence="5">CGMCC 1.12461</strain>
    </source>
</reference>
<protein>
    <submittedName>
        <fullName evidence="4">Response regulator receiver domain-containing protein</fullName>
    </submittedName>
</protein>
<dbReference type="GO" id="GO:0000160">
    <property type="term" value="P:phosphorelay signal transduction system"/>
    <property type="evidence" value="ECO:0007669"/>
    <property type="project" value="InterPro"/>
</dbReference>
<dbReference type="Pfam" id="PF00072">
    <property type="entry name" value="Response_reg"/>
    <property type="match status" value="1"/>
</dbReference>
<dbReference type="InterPro" id="IPR011006">
    <property type="entry name" value="CheY-like_superfamily"/>
</dbReference>
<feature type="domain" description="Response regulatory" evidence="3">
    <location>
        <begin position="4"/>
        <end position="119"/>
    </location>
</feature>
<dbReference type="Proteomes" id="UP000219353">
    <property type="component" value="Unassembled WGS sequence"/>
</dbReference>
<dbReference type="CDD" id="cd17593">
    <property type="entry name" value="REC_CheC-like"/>
    <property type="match status" value="1"/>
</dbReference>
<feature type="modified residue" description="4-aspartylphosphate" evidence="2">
    <location>
        <position position="54"/>
    </location>
</feature>
<dbReference type="InterPro" id="IPR001789">
    <property type="entry name" value="Sig_transdc_resp-reg_receiver"/>
</dbReference>
<dbReference type="SUPFAM" id="SSF52172">
    <property type="entry name" value="CheY-like"/>
    <property type="match status" value="1"/>
</dbReference>
<dbReference type="OrthoDB" id="281471at2"/>
<accession>A0A285JJ63</accession>
<dbReference type="AlphaFoldDB" id="A0A285JJ63"/>
<keyword evidence="1 2" id="KW-0597">Phosphoprotein</keyword>
<evidence type="ECO:0000313" key="5">
    <source>
        <dbReference type="Proteomes" id="UP000219353"/>
    </source>
</evidence>
<name>A0A285JJ63_9GAMM</name>
<evidence type="ECO:0000256" key="2">
    <source>
        <dbReference type="PROSITE-ProRule" id="PRU00169"/>
    </source>
</evidence>
<dbReference type="Gene3D" id="3.40.50.2300">
    <property type="match status" value="1"/>
</dbReference>
<keyword evidence="5" id="KW-1185">Reference proteome</keyword>
<dbReference type="PROSITE" id="PS50110">
    <property type="entry name" value="RESPONSE_REGULATORY"/>
    <property type="match status" value="1"/>
</dbReference>
<dbReference type="PANTHER" id="PTHR44591:SF24">
    <property type="entry name" value="PROTEIN-GLUTAMATE METHYLESTERASE_PROTEIN-GLUTAMINE GLUTAMINASE 1"/>
    <property type="match status" value="1"/>
</dbReference>
<dbReference type="RefSeq" id="WP_097112962.1">
    <property type="nucleotide sequence ID" value="NZ_OBEB01000010.1"/>
</dbReference>